<name>A0ABS6JEI3_9BACI</name>
<sequence>MNIPANILIEQMEEEMKKLKANILNEETSPTSYHDQVIAIKSFCDILLASERTSSAPKAPVVKHATVADVKTNKSGAKGDRLSIYDPDEEPKSNSLLDF</sequence>
<dbReference type="RefSeq" id="WP_217064761.1">
    <property type="nucleotide sequence ID" value="NZ_JAHQCS010000053.1"/>
</dbReference>
<protein>
    <submittedName>
        <fullName evidence="2">YwdI family protein</fullName>
    </submittedName>
</protein>
<reference evidence="2 3" key="1">
    <citation type="submission" date="2021-06" db="EMBL/GenBank/DDBJ databases">
        <title>Bacillus sp. RD4P76, an endophyte from a halophyte.</title>
        <authorList>
            <person name="Sun J.-Q."/>
        </authorList>
    </citation>
    <scope>NUCLEOTIDE SEQUENCE [LARGE SCALE GENOMIC DNA]</scope>
    <source>
        <strain evidence="2 3">CGMCC 1.15917</strain>
    </source>
</reference>
<gene>
    <name evidence="2" type="ORF">KS419_03825</name>
</gene>
<dbReference type="Pfam" id="PF17261">
    <property type="entry name" value="DUF5327"/>
    <property type="match status" value="1"/>
</dbReference>
<evidence type="ECO:0000313" key="3">
    <source>
        <dbReference type="Proteomes" id="UP000784880"/>
    </source>
</evidence>
<evidence type="ECO:0000256" key="1">
    <source>
        <dbReference type="SAM" id="MobiDB-lite"/>
    </source>
</evidence>
<comment type="caution">
    <text evidence="2">The sequence shown here is derived from an EMBL/GenBank/DDBJ whole genome shotgun (WGS) entry which is preliminary data.</text>
</comment>
<dbReference type="Proteomes" id="UP000784880">
    <property type="component" value="Unassembled WGS sequence"/>
</dbReference>
<proteinExistence type="predicted"/>
<organism evidence="2 3">
    <name type="scientific">Evansella tamaricis</name>
    <dbReference type="NCBI Taxonomy" id="2069301"/>
    <lineage>
        <taxon>Bacteria</taxon>
        <taxon>Bacillati</taxon>
        <taxon>Bacillota</taxon>
        <taxon>Bacilli</taxon>
        <taxon>Bacillales</taxon>
        <taxon>Bacillaceae</taxon>
        <taxon>Evansella</taxon>
    </lineage>
</organism>
<feature type="region of interest" description="Disordered" evidence="1">
    <location>
        <begin position="76"/>
        <end position="99"/>
    </location>
</feature>
<accession>A0ABS6JEI3</accession>
<evidence type="ECO:0000313" key="2">
    <source>
        <dbReference type="EMBL" id="MBU9710870.1"/>
    </source>
</evidence>
<dbReference type="EMBL" id="JAHQCS010000053">
    <property type="protein sequence ID" value="MBU9710870.1"/>
    <property type="molecule type" value="Genomic_DNA"/>
</dbReference>
<keyword evidence="3" id="KW-1185">Reference proteome</keyword>
<dbReference type="InterPro" id="IPR035218">
    <property type="entry name" value="DUF5327"/>
</dbReference>